<organism evidence="4 5">
    <name type="scientific">Nannocystis bainbridge</name>
    <dbReference type="NCBI Taxonomy" id="2995303"/>
    <lineage>
        <taxon>Bacteria</taxon>
        <taxon>Pseudomonadati</taxon>
        <taxon>Myxococcota</taxon>
        <taxon>Polyangia</taxon>
        <taxon>Nannocystales</taxon>
        <taxon>Nannocystaceae</taxon>
        <taxon>Nannocystis</taxon>
    </lineage>
</organism>
<dbReference type="InterPro" id="IPR045851">
    <property type="entry name" value="AMP-bd_C_sf"/>
</dbReference>
<dbReference type="InterPro" id="IPR010071">
    <property type="entry name" value="AA_adenyl_dom"/>
</dbReference>
<dbReference type="InterPro" id="IPR000873">
    <property type="entry name" value="AMP-dep_synth/lig_dom"/>
</dbReference>
<dbReference type="InterPro" id="IPR020845">
    <property type="entry name" value="AMP-binding_CS"/>
</dbReference>
<evidence type="ECO:0000256" key="1">
    <source>
        <dbReference type="ARBA" id="ARBA00022450"/>
    </source>
</evidence>
<dbReference type="InterPro" id="IPR013120">
    <property type="entry name" value="FAR_NAD-bd"/>
</dbReference>
<dbReference type="Gene3D" id="3.40.50.720">
    <property type="entry name" value="NAD(P)-binding Rossmann-like Domain"/>
    <property type="match status" value="1"/>
</dbReference>
<dbReference type="InterPro" id="IPR036291">
    <property type="entry name" value="NAD(P)-bd_dom_sf"/>
</dbReference>
<dbReference type="CDD" id="cd12117">
    <property type="entry name" value="A_NRPS_Srf_like"/>
    <property type="match status" value="1"/>
</dbReference>
<evidence type="ECO:0000313" key="5">
    <source>
        <dbReference type="Proteomes" id="UP001221686"/>
    </source>
</evidence>
<comment type="caution">
    <text evidence="4">The sequence shown here is derived from an EMBL/GenBank/DDBJ whole genome shotgun (WGS) entry which is preliminary data.</text>
</comment>
<dbReference type="InterPro" id="IPR036736">
    <property type="entry name" value="ACP-like_sf"/>
</dbReference>
<dbReference type="InterPro" id="IPR009081">
    <property type="entry name" value="PP-bd_ACP"/>
</dbReference>
<gene>
    <name evidence="4" type="ORF">POL25_35960</name>
</gene>
<keyword evidence="5" id="KW-1185">Reference proteome</keyword>
<dbReference type="RefSeq" id="WP_272090873.1">
    <property type="nucleotide sequence ID" value="NZ_JAQNDL010000003.1"/>
</dbReference>
<dbReference type="Gene3D" id="3.40.50.980">
    <property type="match status" value="2"/>
</dbReference>
<sequence length="1049" mass="114315">MTNFDAPPIDAAWTGGFSPYPDAEGLAALLAHQVRARPDALAVDAGEERLTYAELDRRASQMAHGLQAAGVGVETPVGVFMSPRIEQIVAQVAICMVGATYVPLDPDYPHERLEFMIADAGVELVLTDRRHFGLALGGRRELCVDRERPQFESNPTRFSGIQGGPDSRTHILYTSGSTGKPKGIEIVTRAISRLVLATDYVQIEPSDRVAQIANFSFDAAIFEVWGALLNGAALVLIPRRRVLDPHEFRAELASRGVTVMFLTTALFNLVAGVCPDAFGSLRYLLVGGEKANAEAFRAVLQAGPPLHLQNIYGPTESTTFAVACELDHERAAGINVPIGRPIRNTLVFILDAAQRPVGIGEVGELYIGGHGLARGYLHRPELTAERFVMVAGLTGEGAIRLYRTGDQVRWRPDGLIEFVGRTDFQVKIRGHRIELEEIEAALVASGMVADAAITVHESPSGEKSLVAHVIPRDRAAFRVALLQEHLQTKLPRFMVPARFVELDAMPLNANGKVDRKALAAGQAHSGVFSLNAMLATTQDPLTGELAAIWADLLGVPLVLPEDDFFRLGGSSLLAARLVLRVRDVYRVRFPVYALYEAGTLREFAAQLRRALRGETIRSATTAGPETWRADAQLPADLRAQIVQAAALPRPAADAWRSGQVLLTGATGFLGAFLLRDLLLHTGARVHCLVRAADATEGLARVRQALAKYGLWQASFAARIEAVPGDLALPRLGLDEAGFAALAADVDAVFHSGAQVNYVQPYAAHRTTNVGGTHEVLRLCATGKLKPLHHVSTIAVFGPSGFFGGKRVVHEHDPIDDHVEYLVLDIGYSASKWVAEKSVWYAGALGLPVTVYRPGFIMGDSRSGAGNADDFVGRWVRGAVQVGGFPELPRQRKEFVPVDFVSRAILHVAGAPDNVGRAYHLVPPDLRQSPDLEQFFAMIREFGYPLAQWAYGEWVDRVIQDSRGRDNPLCSLLPMLFERVYRDELTRWELYEDMPAYDTSHTDAALAGSGVRFVAMDRALVARYLRYWIASSQLPPVPAEAPEEQRKAGP</sequence>
<protein>
    <submittedName>
        <fullName evidence="4">Amino acid adenylation domain-containing protein</fullName>
    </submittedName>
</protein>
<accession>A0ABT5EC26</accession>
<dbReference type="InterPro" id="IPR010080">
    <property type="entry name" value="Thioester_reductase-like_dom"/>
</dbReference>
<keyword evidence="1" id="KW-0596">Phosphopantetheine</keyword>
<dbReference type="Pfam" id="PF07993">
    <property type="entry name" value="NAD_binding_4"/>
    <property type="match status" value="1"/>
</dbReference>
<dbReference type="SMART" id="SM00823">
    <property type="entry name" value="PKS_PP"/>
    <property type="match status" value="1"/>
</dbReference>
<dbReference type="Gene3D" id="3.30.300.30">
    <property type="match status" value="1"/>
</dbReference>
<dbReference type="CDD" id="cd05235">
    <property type="entry name" value="SDR_e1"/>
    <property type="match status" value="1"/>
</dbReference>
<dbReference type="NCBIfam" id="TIGR01746">
    <property type="entry name" value="Thioester-redct"/>
    <property type="match status" value="1"/>
</dbReference>
<evidence type="ECO:0000313" key="4">
    <source>
        <dbReference type="EMBL" id="MDC0722341.1"/>
    </source>
</evidence>
<feature type="domain" description="Carrier" evidence="3">
    <location>
        <begin position="536"/>
        <end position="611"/>
    </location>
</feature>
<dbReference type="PANTHER" id="PTHR44845">
    <property type="entry name" value="CARRIER DOMAIN-CONTAINING PROTEIN"/>
    <property type="match status" value="1"/>
</dbReference>
<evidence type="ECO:0000256" key="2">
    <source>
        <dbReference type="ARBA" id="ARBA00022553"/>
    </source>
</evidence>
<dbReference type="PANTHER" id="PTHR44845:SF6">
    <property type="entry name" value="BETA-ALANINE-ACTIVATING ENZYME"/>
    <property type="match status" value="1"/>
</dbReference>
<dbReference type="NCBIfam" id="TIGR01733">
    <property type="entry name" value="AA-adenyl-dom"/>
    <property type="match status" value="1"/>
</dbReference>
<dbReference type="PROSITE" id="PS00455">
    <property type="entry name" value="AMP_BINDING"/>
    <property type="match status" value="1"/>
</dbReference>
<evidence type="ECO:0000259" key="3">
    <source>
        <dbReference type="PROSITE" id="PS50075"/>
    </source>
</evidence>
<keyword evidence="2" id="KW-0597">Phosphoprotein</keyword>
<dbReference type="SUPFAM" id="SSF47336">
    <property type="entry name" value="ACP-like"/>
    <property type="match status" value="1"/>
</dbReference>
<reference evidence="4 5" key="1">
    <citation type="submission" date="2022-11" db="EMBL/GenBank/DDBJ databases">
        <title>Minimal conservation of predation-associated metabolite biosynthetic gene clusters underscores biosynthetic potential of Myxococcota including descriptions for ten novel species: Archangium lansinium sp. nov., Myxococcus landrumus sp. nov., Nannocystis bai.</title>
        <authorList>
            <person name="Ahearne A."/>
            <person name="Stevens C."/>
            <person name="Dowd S."/>
        </authorList>
    </citation>
    <scope>NUCLEOTIDE SEQUENCE [LARGE SCALE GENOMIC DNA]</scope>
    <source>
        <strain evidence="4 5">BB15-2</strain>
    </source>
</reference>
<dbReference type="SUPFAM" id="SSF56801">
    <property type="entry name" value="Acetyl-CoA synthetase-like"/>
    <property type="match status" value="1"/>
</dbReference>
<dbReference type="Pfam" id="PF13193">
    <property type="entry name" value="AMP-binding_C"/>
    <property type="match status" value="1"/>
</dbReference>
<name>A0ABT5EC26_9BACT</name>
<dbReference type="InterPro" id="IPR020806">
    <property type="entry name" value="PKS_PP-bd"/>
</dbReference>
<dbReference type="PROSITE" id="PS50075">
    <property type="entry name" value="CARRIER"/>
    <property type="match status" value="1"/>
</dbReference>
<proteinExistence type="predicted"/>
<dbReference type="Proteomes" id="UP001221686">
    <property type="component" value="Unassembled WGS sequence"/>
</dbReference>
<dbReference type="Pfam" id="PF00550">
    <property type="entry name" value="PP-binding"/>
    <property type="match status" value="1"/>
</dbReference>
<dbReference type="Gene3D" id="1.10.1200.10">
    <property type="entry name" value="ACP-like"/>
    <property type="match status" value="1"/>
</dbReference>
<dbReference type="Pfam" id="PF00501">
    <property type="entry name" value="AMP-binding"/>
    <property type="match status" value="1"/>
</dbReference>
<dbReference type="SUPFAM" id="SSF51735">
    <property type="entry name" value="NAD(P)-binding Rossmann-fold domains"/>
    <property type="match status" value="1"/>
</dbReference>
<dbReference type="Gene3D" id="2.30.38.10">
    <property type="entry name" value="Luciferase, Domain 3"/>
    <property type="match status" value="1"/>
</dbReference>
<dbReference type="InterPro" id="IPR025110">
    <property type="entry name" value="AMP-bd_C"/>
</dbReference>
<dbReference type="EMBL" id="JAQNDL010000003">
    <property type="protein sequence ID" value="MDC0722341.1"/>
    <property type="molecule type" value="Genomic_DNA"/>
</dbReference>